<proteinExistence type="inferred from homology"/>
<dbReference type="FunFam" id="1.10.1450.10:FF:000033">
    <property type="entry name" value="Tetraspanin"/>
    <property type="match status" value="1"/>
</dbReference>
<evidence type="ECO:0000256" key="6">
    <source>
        <dbReference type="ARBA" id="ARBA00023136"/>
    </source>
</evidence>
<name>W5N5X8_LEPOC</name>
<evidence type="ECO:0000256" key="4">
    <source>
        <dbReference type="ARBA" id="ARBA00022692"/>
    </source>
</evidence>
<evidence type="ECO:0000256" key="11">
    <source>
        <dbReference type="ARBA" id="ARBA00073330"/>
    </source>
</evidence>
<dbReference type="InterPro" id="IPR008952">
    <property type="entry name" value="Tetraspanin_EC2_sf"/>
</dbReference>
<evidence type="ECO:0000256" key="12">
    <source>
        <dbReference type="ARBA" id="ARBA00083961"/>
    </source>
</evidence>
<dbReference type="AlphaFoldDB" id="W5N5X8"/>
<evidence type="ECO:0000313" key="14">
    <source>
        <dbReference type="Ensembl" id="ENSLOCP00000016037.1"/>
    </source>
</evidence>
<evidence type="ECO:0000256" key="9">
    <source>
        <dbReference type="ARBA" id="ARBA00056995"/>
    </source>
</evidence>
<dbReference type="InParanoid" id="W5N5X8"/>
<evidence type="ECO:0000313" key="15">
    <source>
        <dbReference type="Proteomes" id="UP000018468"/>
    </source>
</evidence>
<keyword evidence="5 13" id="KW-1133">Transmembrane helix</keyword>
<evidence type="ECO:0000256" key="13">
    <source>
        <dbReference type="SAM" id="Phobius"/>
    </source>
</evidence>
<dbReference type="EMBL" id="AHAT01000404">
    <property type="status" value="NOT_ANNOTATED_CDS"/>
    <property type="molecule type" value="Genomic_DNA"/>
</dbReference>
<evidence type="ECO:0000256" key="7">
    <source>
        <dbReference type="ARBA" id="ARBA00023157"/>
    </source>
</evidence>
<keyword evidence="4 13" id="KW-0812">Transmembrane</keyword>
<keyword evidence="8" id="KW-0325">Glycoprotein</keyword>
<evidence type="ECO:0000256" key="8">
    <source>
        <dbReference type="ARBA" id="ARBA00023180"/>
    </source>
</evidence>
<keyword evidence="3" id="KW-1003">Cell membrane</keyword>
<comment type="function">
    <text evidence="9">Part of TspanC8 subgroup, composed of 6 members that interact with the transmembrane metalloprotease ADAM10. This interaction is required for ADAM10 exit from the endoplasmic reticulum and for enzymatic maturation and trafficking to the cell surface as well as substrate specificity. Different TspanC8/ADAM10 complexes have distinct substrates.</text>
</comment>
<reference evidence="15" key="1">
    <citation type="submission" date="2011-12" db="EMBL/GenBank/DDBJ databases">
        <title>The Draft Genome of Lepisosteus oculatus.</title>
        <authorList>
            <consortium name="The Broad Institute Genome Assembly &amp; Analysis Group"/>
            <consortium name="Computational R&amp;D Group"/>
            <consortium name="and Sequencing Platform"/>
            <person name="Di Palma F."/>
            <person name="Alfoldi J."/>
            <person name="Johnson J."/>
            <person name="Berlin A."/>
            <person name="Gnerre S."/>
            <person name="Jaffe D."/>
            <person name="MacCallum I."/>
            <person name="Young S."/>
            <person name="Walker B.J."/>
            <person name="Lander E.S."/>
            <person name="Lindblad-Toh K."/>
        </authorList>
    </citation>
    <scope>NUCLEOTIDE SEQUENCE [LARGE SCALE GENOMIC DNA]</scope>
</reference>
<protein>
    <recommendedName>
        <fullName evidence="11">Tetraspanin-10</fullName>
    </recommendedName>
    <alternativeName>
        <fullName evidence="12">Oculospanin</fullName>
    </alternativeName>
</protein>
<dbReference type="Proteomes" id="UP000018468">
    <property type="component" value="Linkage group LG10"/>
</dbReference>
<dbReference type="Bgee" id="ENSLOCG00000013019">
    <property type="expression patterns" value="Expressed in camera-type eye and 4 other cell types or tissues"/>
</dbReference>
<comment type="subcellular location">
    <subcellularLocation>
        <location evidence="1">Cell membrane</location>
        <topology evidence="1">Multi-pass membrane protein</topology>
    </subcellularLocation>
</comment>
<comment type="similarity">
    <text evidence="2">Belongs to the tetraspanin (TM4SF) family.</text>
</comment>
<keyword evidence="15" id="KW-1185">Reference proteome</keyword>
<reference evidence="14" key="3">
    <citation type="submission" date="2025-09" db="UniProtKB">
        <authorList>
            <consortium name="Ensembl"/>
        </authorList>
    </citation>
    <scope>IDENTIFICATION</scope>
</reference>
<dbReference type="Ensembl" id="ENSLOCT00000016067.1">
    <property type="protein sequence ID" value="ENSLOCP00000016037.1"/>
    <property type="gene ID" value="ENSLOCG00000013019.1"/>
</dbReference>
<dbReference type="PANTHER" id="PTHR19282:SF550">
    <property type="entry name" value="TETRASPANIN-10"/>
    <property type="match status" value="1"/>
</dbReference>
<organism evidence="14 15">
    <name type="scientific">Lepisosteus oculatus</name>
    <name type="common">Spotted gar</name>
    <dbReference type="NCBI Taxonomy" id="7918"/>
    <lineage>
        <taxon>Eukaryota</taxon>
        <taxon>Metazoa</taxon>
        <taxon>Chordata</taxon>
        <taxon>Craniata</taxon>
        <taxon>Vertebrata</taxon>
        <taxon>Euteleostomi</taxon>
        <taxon>Actinopterygii</taxon>
        <taxon>Neopterygii</taxon>
        <taxon>Holostei</taxon>
        <taxon>Semionotiformes</taxon>
        <taxon>Lepisosteidae</taxon>
        <taxon>Lepisosteus</taxon>
    </lineage>
</organism>
<dbReference type="eggNOG" id="KOG3882">
    <property type="taxonomic scope" value="Eukaryota"/>
</dbReference>
<comment type="subunit">
    <text evidence="10">Interacts with ADAM10.</text>
</comment>
<evidence type="ECO:0000256" key="5">
    <source>
        <dbReference type="ARBA" id="ARBA00022989"/>
    </source>
</evidence>
<dbReference type="HOGENOM" id="CLU_055524_0_0_1"/>
<evidence type="ECO:0000256" key="3">
    <source>
        <dbReference type="ARBA" id="ARBA00022475"/>
    </source>
</evidence>
<dbReference type="InterPro" id="IPR018499">
    <property type="entry name" value="Tetraspanin/Peripherin"/>
</dbReference>
<dbReference type="PRINTS" id="PR00259">
    <property type="entry name" value="TMFOUR"/>
</dbReference>
<dbReference type="CDD" id="cd03167">
    <property type="entry name" value="oculospanin_like_LEL"/>
    <property type="match status" value="1"/>
</dbReference>
<evidence type="ECO:0000256" key="10">
    <source>
        <dbReference type="ARBA" id="ARBA00065402"/>
    </source>
</evidence>
<feature type="transmembrane region" description="Helical" evidence="13">
    <location>
        <begin position="83"/>
        <end position="107"/>
    </location>
</feature>
<feature type="transmembrane region" description="Helical" evidence="13">
    <location>
        <begin position="298"/>
        <end position="321"/>
    </location>
</feature>
<evidence type="ECO:0000256" key="1">
    <source>
        <dbReference type="ARBA" id="ARBA00004651"/>
    </source>
</evidence>
<dbReference type="Pfam" id="PF00335">
    <property type="entry name" value="Tetraspanin"/>
    <property type="match status" value="1"/>
</dbReference>
<keyword evidence="7" id="KW-1015">Disulfide bond</keyword>
<dbReference type="SUPFAM" id="SSF48652">
    <property type="entry name" value="Tetraspanin"/>
    <property type="match status" value="1"/>
</dbReference>
<dbReference type="OMA" id="CINPQEN"/>
<feature type="transmembrane region" description="Helical" evidence="13">
    <location>
        <begin position="127"/>
        <end position="148"/>
    </location>
</feature>
<sequence length="335" mass="37050">MRGYMASVRSPFSWMKRNESQNDEKSFLIPKKRSKVNQSTEDLVGQITVFQSHNSNGQDHTDLSVWPPQDHKHSSLTSRCLKYLLFSSNFIFTLLGLLALAIGLWGLVDKESFSQEKIGHIGTDPMLIFVTLGLVLSLLCLTGCVGALRENQCLLRTFSLGVLVLVTLQVLSSIVAYTLRNQIEGYLRSGMLTALGRYQDDLDLRFIMDEIQIGLQCCGADSYRDWELNMYFNCSAPGVQACGVPASCCIDPLENGTVWNSQCGLGAQLLDEFSAQSVIYLGGCLGGISRWIRQHTGITGMVGIVLLGVQILSLFIAMHLVDDIQKSKTYLQASM</sequence>
<dbReference type="GeneTree" id="ENSGT00940000160874"/>
<dbReference type="Gene3D" id="1.10.1450.10">
    <property type="entry name" value="Tetraspanin"/>
    <property type="match status" value="1"/>
</dbReference>
<keyword evidence="6 13" id="KW-0472">Membrane</keyword>
<dbReference type="GO" id="GO:0019899">
    <property type="term" value="F:enzyme binding"/>
    <property type="evidence" value="ECO:0007669"/>
    <property type="project" value="UniProtKB-ARBA"/>
</dbReference>
<dbReference type="GO" id="GO:0005886">
    <property type="term" value="C:plasma membrane"/>
    <property type="evidence" value="ECO:0000318"/>
    <property type="project" value="GO_Central"/>
</dbReference>
<accession>W5N5X8</accession>
<dbReference type="STRING" id="7918.ENSLOCP00000016037"/>
<dbReference type="PANTHER" id="PTHR19282">
    <property type="entry name" value="TETRASPANIN"/>
    <property type="match status" value="1"/>
</dbReference>
<evidence type="ECO:0000256" key="2">
    <source>
        <dbReference type="ARBA" id="ARBA00006840"/>
    </source>
</evidence>
<feature type="transmembrane region" description="Helical" evidence="13">
    <location>
        <begin position="160"/>
        <end position="179"/>
    </location>
</feature>
<reference evidence="14" key="2">
    <citation type="submission" date="2025-08" db="UniProtKB">
        <authorList>
            <consortium name="Ensembl"/>
        </authorList>
    </citation>
    <scope>IDENTIFICATION</scope>
</reference>